<proteinExistence type="predicted"/>
<dbReference type="Proteomes" id="UP000319004">
    <property type="component" value="Chromosome"/>
</dbReference>
<evidence type="ECO:0000313" key="2">
    <source>
        <dbReference type="Proteomes" id="UP000319004"/>
    </source>
</evidence>
<organism evidence="1 2">
    <name type="scientific">Stieleria neptunia</name>
    <dbReference type="NCBI Taxonomy" id="2527979"/>
    <lineage>
        <taxon>Bacteria</taxon>
        <taxon>Pseudomonadati</taxon>
        <taxon>Planctomycetota</taxon>
        <taxon>Planctomycetia</taxon>
        <taxon>Pirellulales</taxon>
        <taxon>Pirellulaceae</taxon>
        <taxon>Stieleria</taxon>
    </lineage>
</organism>
<dbReference type="KEGG" id="snep:Enr13x_17600"/>
<dbReference type="EMBL" id="CP037423">
    <property type="protein sequence ID" value="QDV41917.1"/>
    <property type="molecule type" value="Genomic_DNA"/>
</dbReference>
<name>A0A518HMB4_9BACT</name>
<dbReference type="AlphaFoldDB" id="A0A518HMB4"/>
<protein>
    <submittedName>
        <fullName evidence="1">Uncharacterized protein</fullName>
    </submittedName>
</protein>
<reference evidence="1 2" key="1">
    <citation type="submission" date="2019-03" db="EMBL/GenBank/DDBJ databases">
        <title>Deep-cultivation of Planctomycetes and their phenomic and genomic characterization uncovers novel biology.</title>
        <authorList>
            <person name="Wiegand S."/>
            <person name="Jogler M."/>
            <person name="Boedeker C."/>
            <person name="Pinto D."/>
            <person name="Vollmers J."/>
            <person name="Rivas-Marin E."/>
            <person name="Kohn T."/>
            <person name="Peeters S.H."/>
            <person name="Heuer A."/>
            <person name="Rast P."/>
            <person name="Oberbeckmann S."/>
            <person name="Bunk B."/>
            <person name="Jeske O."/>
            <person name="Meyerdierks A."/>
            <person name="Storesund J.E."/>
            <person name="Kallscheuer N."/>
            <person name="Luecker S."/>
            <person name="Lage O.M."/>
            <person name="Pohl T."/>
            <person name="Merkel B.J."/>
            <person name="Hornburger P."/>
            <person name="Mueller R.-W."/>
            <person name="Bruemmer F."/>
            <person name="Labrenz M."/>
            <person name="Spormann A.M."/>
            <person name="Op den Camp H."/>
            <person name="Overmann J."/>
            <person name="Amann R."/>
            <person name="Jetten M.S.M."/>
            <person name="Mascher T."/>
            <person name="Medema M.H."/>
            <person name="Devos D.P."/>
            <person name="Kaster A.-K."/>
            <person name="Ovreas L."/>
            <person name="Rohde M."/>
            <person name="Galperin M.Y."/>
            <person name="Jogler C."/>
        </authorList>
    </citation>
    <scope>NUCLEOTIDE SEQUENCE [LARGE SCALE GENOMIC DNA]</scope>
    <source>
        <strain evidence="1 2">Enr13</strain>
    </source>
</reference>
<accession>A0A518HMB4</accession>
<evidence type="ECO:0000313" key="1">
    <source>
        <dbReference type="EMBL" id="QDV41917.1"/>
    </source>
</evidence>
<sequence>MKSIAWVVALIPILIHAPAADGRGPQPGDL</sequence>
<gene>
    <name evidence="1" type="ORF">Enr13x_17600</name>
</gene>
<keyword evidence="2" id="KW-1185">Reference proteome</keyword>